<dbReference type="PANTHER" id="PTHR33055">
    <property type="entry name" value="TRANSPOSASE FOR INSERTION SEQUENCE ELEMENT IS1111A"/>
    <property type="match status" value="1"/>
</dbReference>
<dbReference type="GO" id="GO:0003677">
    <property type="term" value="F:DNA binding"/>
    <property type="evidence" value="ECO:0007669"/>
    <property type="project" value="InterPro"/>
</dbReference>
<protein>
    <submittedName>
        <fullName evidence="2">Transposase</fullName>
    </submittedName>
</protein>
<accession>A0A7Z0I2T3</accession>
<dbReference type="InterPro" id="IPR047650">
    <property type="entry name" value="Transpos_IS110"/>
</dbReference>
<dbReference type="GO" id="GO:0006313">
    <property type="term" value="P:DNA transposition"/>
    <property type="evidence" value="ECO:0007669"/>
    <property type="project" value="InterPro"/>
</dbReference>
<sequence length="136" mass="15284">MTQDHIGVDLSKDWLDVCDPAQGREYQVKNTPRSVRAWLGELRADVCIVIEATSGCDRAIMAEAAAAGAGLHRVNPGRARFFALSLRRAKTDRADARVLAEMGRAQGMRRQTLRTPARLRLVELVRRRQQLKDMET</sequence>
<evidence type="ECO:0000313" key="2">
    <source>
        <dbReference type="EMBL" id="NYS26910.1"/>
    </source>
</evidence>
<name>A0A7Z0I2T3_9RHOB</name>
<dbReference type="RefSeq" id="WP_179907714.1">
    <property type="nucleotide sequence ID" value="NZ_JACBXS010000112.1"/>
</dbReference>
<dbReference type="InterPro" id="IPR002525">
    <property type="entry name" value="Transp_IS110-like_N"/>
</dbReference>
<comment type="caution">
    <text evidence="2">The sequence shown here is derived from an EMBL/GenBank/DDBJ whole genome shotgun (WGS) entry which is preliminary data.</text>
</comment>
<dbReference type="GO" id="GO:0004803">
    <property type="term" value="F:transposase activity"/>
    <property type="evidence" value="ECO:0007669"/>
    <property type="project" value="InterPro"/>
</dbReference>
<dbReference type="PANTHER" id="PTHR33055:SF13">
    <property type="entry name" value="TRANSPOSASE"/>
    <property type="match status" value="1"/>
</dbReference>
<keyword evidence="3" id="KW-1185">Reference proteome</keyword>
<evidence type="ECO:0000259" key="1">
    <source>
        <dbReference type="Pfam" id="PF01548"/>
    </source>
</evidence>
<dbReference type="AlphaFoldDB" id="A0A7Z0I2T3"/>
<gene>
    <name evidence="2" type="ORF">HUK65_18320</name>
</gene>
<proteinExistence type="predicted"/>
<feature type="domain" description="Transposase IS110-like N-terminal" evidence="1">
    <location>
        <begin position="6"/>
        <end position="133"/>
    </location>
</feature>
<reference evidence="2 3" key="1">
    <citation type="journal article" date="2000" name="Arch. Microbiol.">
        <title>Rhodobaca bogoriensis gen. nov. and sp. nov., an alkaliphilic purple nonsulfur bacterium from African Rift Valley soda lakes.</title>
        <authorList>
            <person name="Milford A.D."/>
            <person name="Achenbach L.A."/>
            <person name="Jung D.O."/>
            <person name="Madigan M.T."/>
        </authorList>
    </citation>
    <scope>NUCLEOTIDE SEQUENCE [LARGE SCALE GENOMIC DNA]</scope>
    <source>
        <strain evidence="2 3">2376</strain>
    </source>
</reference>
<organism evidence="2 3">
    <name type="scientific">Rhabdonatronobacter sediminivivens</name>
    <dbReference type="NCBI Taxonomy" id="2743469"/>
    <lineage>
        <taxon>Bacteria</taxon>
        <taxon>Pseudomonadati</taxon>
        <taxon>Pseudomonadota</taxon>
        <taxon>Alphaproteobacteria</taxon>
        <taxon>Rhodobacterales</taxon>
        <taxon>Paracoccaceae</taxon>
        <taxon>Rhabdonatronobacter</taxon>
    </lineage>
</organism>
<dbReference type="Proteomes" id="UP000529417">
    <property type="component" value="Unassembled WGS sequence"/>
</dbReference>
<dbReference type="Pfam" id="PF01548">
    <property type="entry name" value="DEDD_Tnp_IS110"/>
    <property type="match status" value="1"/>
</dbReference>
<evidence type="ECO:0000313" key="3">
    <source>
        <dbReference type="Proteomes" id="UP000529417"/>
    </source>
</evidence>
<dbReference type="EMBL" id="JACBXS010000112">
    <property type="protein sequence ID" value="NYS26910.1"/>
    <property type="molecule type" value="Genomic_DNA"/>
</dbReference>